<dbReference type="GO" id="GO:0140291">
    <property type="term" value="P:peptidyl-glutamate ADP-deribosylation"/>
    <property type="evidence" value="ECO:0007669"/>
    <property type="project" value="TreeGrafter"/>
</dbReference>
<dbReference type="InterPro" id="IPR043472">
    <property type="entry name" value="Macro_dom-like"/>
</dbReference>
<dbReference type="SUPFAM" id="SSF52949">
    <property type="entry name" value="Macro domain-like"/>
    <property type="match status" value="1"/>
</dbReference>
<dbReference type="CDD" id="cd02908">
    <property type="entry name" value="Macro_OAADPr_deacetylase"/>
    <property type="match status" value="1"/>
</dbReference>
<proteinExistence type="predicted"/>
<evidence type="ECO:0000313" key="3">
    <source>
        <dbReference type="Proteomes" id="UP001497382"/>
    </source>
</evidence>
<sequence length="230" mass="26247">MDFLEERVKYMDMDLDKKRAEYHCKNSYTTLDGIPTWTEYSKHLRRIQPYSGYKVDKKINNKVSIFVGDITTLEIDAIVNSANLSSFLDGAYFRVDGPIHRAAGESLAAECISLKGCPTGEAKFTGGYRLPARYVIHTVGPMGEQPDVLRSCYLNSLILAKKKGWKTIAFPCISTGSYRYPREKAPHVALKVVREFLENNPYVMDRVIFCLYLQADVELYESLVQNYFPL</sequence>
<dbReference type="GO" id="GO:0042278">
    <property type="term" value="P:purine nucleoside metabolic process"/>
    <property type="evidence" value="ECO:0007669"/>
    <property type="project" value="TreeGrafter"/>
</dbReference>
<dbReference type="PANTHER" id="PTHR11106">
    <property type="entry name" value="GANGLIOSIDE INDUCED DIFFERENTIATION ASSOCIATED PROTEIN 2-RELATED"/>
    <property type="match status" value="1"/>
</dbReference>
<protein>
    <recommendedName>
        <fullName evidence="1">Macro domain-containing protein</fullName>
    </recommendedName>
</protein>
<feature type="domain" description="Macro" evidence="1">
    <location>
        <begin position="50"/>
        <end position="228"/>
    </location>
</feature>
<evidence type="ECO:0000313" key="2">
    <source>
        <dbReference type="EMBL" id="CAL1271545.1"/>
    </source>
</evidence>
<dbReference type="SMART" id="SM00506">
    <property type="entry name" value="A1pp"/>
    <property type="match status" value="1"/>
</dbReference>
<organism evidence="2 3">
    <name type="scientific">Larinioides sclopetarius</name>
    <dbReference type="NCBI Taxonomy" id="280406"/>
    <lineage>
        <taxon>Eukaryota</taxon>
        <taxon>Metazoa</taxon>
        <taxon>Ecdysozoa</taxon>
        <taxon>Arthropoda</taxon>
        <taxon>Chelicerata</taxon>
        <taxon>Arachnida</taxon>
        <taxon>Araneae</taxon>
        <taxon>Araneomorphae</taxon>
        <taxon>Entelegynae</taxon>
        <taxon>Araneoidea</taxon>
        <taxon>Araneidae</taxon>
        <taxon>Larinioides</taxon>
    </lineage>
</organism>
<dbReference type="InterPro" id="IPR002589">
    <property type="entry name" value="Macro_dom"/>
</dbReference>
<dbReference type="EMBL" id="CAXIEN010000055">
    <property type="protein sequence ID" value="CAL1271545.1"/>
    <property type="molecule type" value="Genomic_DNA"/>
</dbReference>
<dbReference type="GO" id="GO:0006974">
    <property type="term" value="P:DNA damage response"/>
    <property type="evidence" value="ECO:0007669"/>
    <property type="project" value="TreeGrafter"/>
</dbReference>
<dbReference type="PROSITE" id="PS51154">
    <property type="entry name" value="MACRO"/>
    <property type="match status" value="1"/>
</dbReference>
<reference evidence="2 3" key="1">
    <citation type="submission" date="2024-04" db="EMBL/GenBank/DDBJ databases">
        <authorList>
            <person name="Rising A."/>
            <person name="Reimegard J."/>
            <person name="Sonavane S."/>
            <person name="Akerstrom W."/>
            <person name="Nylinder S."/>
            <person name="Hedman E."/>
            <person name="Kallberg Y."/>
        </authorList>
    </citation>
    <scope>NUCLEOTIDE SEQUENCE [LARGE SCALE GENOMIC DNA]</scope>
</reference>
<comment type="caution">
    <text evidence="2">The sequence shown here is derived from an EMBL/GenBank/DDBJ whole genome shotgun (WGS) entry which is preliminary data.</text>
</comment>
<gene>
    <name evidence="2" type="ORF">LARSCL_LOCUS5871</name>
</gene>
<accession>A0AAV1ZIR4</accession>
<dbReference type="AlphaFoldDB" id="A0AAV1ZIR4"/>
<keyword evidence="3" id="KW-1185">Reference proteome</keyword>
<evidence type="ECO:0000259" key="1">
    <source>
        <dbReference type="PROSITE" id="PS51154"/>
    </source>
</evidence>
<dbReference type="Gene3D" id="3.40.220.10">
    <property type="entry name" value="Leucine Aminopeptidase, subunit E, domain 1"/>
    <property type="match status" value="1"/>
</dbReference>
<name>A0AAV1ZIR4_9ARAC</name>
<dbReference type="Proteomes" id="UP001497382">
    <property type="component" value="Unassembled WGS sequence"/>
</dbReference>
<dbReference type="GO" id="GO:0140293">
    <property type="term" value="F:ADP-ribosylglutamate hydrolase activity"/>
    <property type="evidence" value="ECO:0007669"/>
    <property type="project" value="TreeGrafter"/>
</dbReference>
<dbReference type="Pfam" id="PF01661">
    <property type="entry name" value="Macro"/>
    <property type="match status" value="1"/>
</dbReference>
<dbReference type="GO" id="GO:0005654">
    <property type="term" value="C:nucleoplasm"/>
    <property type="evidence" value="ECO:0007669"/>
    <property type="project" value="TreeGrafter"/>
</dbReference>
<dbReference type="PANTHER" id="PTHR11106:SF27">
    <property type="entry name" value="MACRO DOMAIN-CONTAINING PROTEIN"/>
    <property type="match status" value="1"/>
</dbReference>